<protein>
    <submittedName>
        <fullName evidence="1">Uncharacterized protein</fullName>
    </submittedName>
</protein>
<dbReference type="Proteomes" id="UP001305414">
    <property type="component" value="Unassembled WGS sequence"/>
</dbReference>
<evidence type="ECO:0000313" key="1">
    <source>
        <dbReference type="EMBL" id="KAK5627984.1"/>
    </source>
</evidence>
<gene>
    <name evidence="1" type="ORF">RRF57_003699</name>
</gene>
<dbReference type="EMBL" id="JAWHQM010000006">
    <property type="protein sequence ID" value="KAK5627984.1"/>
    <property type="molecule type" value="Genomic_DNA"/>
</dbReference>
<reference evidence="1 2" key="1">
    <citation type="submission" date="2023-10" db="EMBL/GenBank/DDBJ databases">
        <title>Draft genome sequence of Xylaria bambusicola isolate GMP-LS, the root and basal stem rot pathogen of sugarcane in Indonesia.</title>
        <authorList>
            <person name="Selvaraj P."/>
            <person name="Muralishankar V."/>
            <person name="Muruganantham S."/>
            <person name="Sp S."/>
            <person name="Haryani S."/>
            <person name="Lau K.J.X."/>
            <person name="Naqvi N.I."/>
        </authorList>
    </citation>
    <scope>NUCLEOTIDE SEQUENCE [LARGE SCALE GENOMIC DNA]</scope>
    <source>
        <strain evidence="1">GMP-LS</strain>
    </source>
</reference>
<evidence type="ECO:0000313" key="2">
    <source>
        <dbReference type="Proteomes" id="UP001305414"/>
    </source>
</evidence>
<comment type="caution">
    <text evidence="1">The sequence shown here is derived from an EMBL/GenBank/DDBJ whole genome shotgun (WGS) entry which is preliminary data.</text>
</comment>
<organism evidence="1 2">
    <name type="scientific">Xylaria bambusicola</name>
    <dbReference type="NCBI Taxonomy" id="326684"/>
    <lineage>
        <taxon>Eukaryota</taxon>
        <taxon>Fungi</taxon>
        <taxon>Dikarya</taxon>
        <taxon>Ascomycota</taxon>
        <taxon>Pezizomycotina</taxon>
        <taxon>Sordariomycetes</taxon>
        <taxon>Xylariomycetidae</taxon>
        <taxon>Xylariales</taxon>
        <taxon>Xylariaceae</taxon>
        <taxon>Xylaria</taxon>
    </lineage>
</organism>
<sequence>MKARARQVYSSTISIAPRDDYFRTAPSRNAPSTTFEVVTVTAVPSYYLTSAEMPHAPREQTFLEDSAAPQETCGVVCNAVCVSLSAKLM</sequence>
<proteinExistence type="predicted"/>
<dbReference type="AlphaFoldDB" id="A0AAN7UFD0"/>
<accession>A0AAN7UFD0</accession>
<name>A0AAN7UFD0_9PEZI</name>
<keyword evidence="2" id="KW-1185">Reference proteome</keyword>